<feature type="transmembrane region" description="Helical" evidence="1">
    <location>
        <begin position="124"/>
        <end position="144"/>
    </location>
</feature>
<feature type="transmembrane region" description="Helical" evidence="1">
    <location>
        <begin position="380"/>
        <end position="401"/>
    </location>
</feature>
<dbReference type="AlphaFoldDB" id="A0A150XC19"/>
<feature type="transmembrane region" description="Helical" evidence="1">
    <location>
        <begin position="49"/>
        <end position="66"/>
    </location>
</feature>
<feature type="transmembrane region" description="Helical" evidence="1">
    <location>
        <begin position="100"/>
        <end position="117"/>
    </location>
</feature>
<feature type="transmembrane region" description="Helical" evidence="1">
    <location>
        <begin position="21"/>
        <end position="43"/>
    </location>
</feature>
<organism evidence="2 3">
    <name type="scientific">Roseivirga ehrenbergii (strain DSM 102268 / JCM 13514 / KCTC 12282 / NCIMB 14502 / KMM 6017)</name>
    <dbReference type="NCBI Taxonomy" id="279360"/>
    <lineage>
        <taxon>Bacteria</taxon>
        <taxon>Pseudomonadati</taxon>
        <taxon>Bacteroidota</taxon>
        <taxon>Cytophagia</taxon>
        <taxon>Cytophagales</taxon>
        <taxon>Roseivirgaceae</taxon>
        <taxon>Roseivirga</taxon>
    </lineage>
</organism>
<dbReference type="STRING" id="279360.MB14_03090"/>
<accession>A0A150XC19</accession>
<proteinExistence type="predicted"/>
<feature type="transmembrane region" description="Helical" evidence="1">
    <location>
        <begin position="206"/>
        <end position="230"/>
    </location>
</feature>
<dbReference type="Proteomes" id="UP000075583">
    <property type="component" value="Unassembled WGS sequence"/>
</dbReference>
<feature type="transmembrane region" description="Helical" evidence="1">
    <location>
        <begin position="250"/>
        <end position="271"/>
    </location>
</feature>
<comment type="caution">
    <text evidence="2">The sequence shown here is derived from an EMBL/GenBank/DDBJ whole genome shotgun (WGS) entry which is preliminary data.</text>
</comment>
<feature type="transmembrane region" description="Helical" evidence="1">
    <location>
        <begin position="349"/>
        <end position="371"/>
    </location>
</feature>
<keyword evidence="1" id="KW-0472">Membrane</keyword>
<sequence length="407" mass="45558">MAMIEGLNRIRQENQTGISSFTLEGILLGVFQFSVFFPFVSPVPIQSDVQPLGGLLAGVILALRFLSKKLVVEKRNLFLLLYTFLLLCFINPFGGFEIDYGKYLSMLYGMVLLLVFTSEFEIKANFFFLSILIYAGFTVGLLAMPNLFFNIQDMLIRNTNSVDFLGYRGISTLSTEPGLFGGLLVAFAMINDHLKSHNKLSNVKFFLLHILILFMILLTKSGTGYLYYVVFLGFKLFDNKIPFIQRVSGFSLVVILTVLLVIYLGSLGLNLGRGIDIIMKLSEGSSGGLGNDSSILYRLSGFYVSFLVMSVYPFGVGFGDVETTAQEFVYESEFLFSLLGNEQVHFTSAFSYTVMGAGLLAVGLFFSIFLLTKAKTKHKAFAFIFMFFSYSLAFPMIWLLLSLKKKK</sequence>
<feature type="transmembrane region" description="Helical" evidence="1">
    <location>
        <begin position="78"/>
        <end position="94"/>
    </location>
</feature>
<evidence type="ECO:0000313" key="3">
    <source>
        <dbReference type="Proteomes" id="UP000075583"/>
    </source>
</evidence>
<evidence type="ECO:0000313" key="2">
    <source>
        <dbReference type="EMBL" id="KYG76248.1"/>
    </source>
</evidence>
<name>A0A150XC19_ROSEK</name>
<gene>
    <name evidence="2" type="ORF">MB14_03090</name>
</gene>
<evidence type="ECO:0000256" key="1">
    <source>
        <dbReference type="SAM" id="Phobius"/>
    </source>
</evidence>
<feature type="transmembrane region" description="Helical" evidence="1">
    <location>
        <begin position="295"/>
        <end position="314"/>
    </location>
</feature>
<reference evidence="2" key="1">
    <citation type="submission" date="2016-01" db="EMBL/GenBank/DDBJ databases">
        <title>Genome sequencing of Roseivirga ehrenbergii KMM 6017.</title>
        <authorList>
            <person name="Selvaratnam C."/>
            <person name="Thevarajoo S."/>
            <person name="Goh K.M."/>
            <person name="Ee R."/>
            <person name="Chan K.-G."/>
            <person name="Chong C.S."/>
        </authorList>
    </citation>
    <scope>NUCLEOTIDE SEQUENCE [LARGE SCALE GENOMIC DNA]</scope>
    <source>
        <strain evidence="2">KMM 6017</strain>
    </source>
</reference>
<keyword evidence="1" id="KW-1133">Transmembrane helix</keyword>
<keyword evidence="3" id="KW-1185">Reference proteome</keyword>
<dbReference type="EMBL" id="LQZQ01000023">
    <property type="protein sequence ID" value="KYG76248.1"/>
    <property type="molecule type" value="Genomic_DNA"/>
</dbReference>
<protein>
    <submittedName>
        <fullName evidence="2">Uncharacterized protein</fullName>
    </submittedName>
</protein>
<keyword evidence="1" id="KW-0812">Transmembrane</keyword>